<reference evidence="1 2" key="1">
    <citation type="submission" date="2016-07" db="EMBL/GenBank/DDBJ databases">
        <title>Pervasive Adenine N6-methylation of Active Genes in Fungi.</title>
        <authorList>
            <consortium name="DOE Joint Genome Institute"/>
            <person name="Mondo S.J."/>
            <person name="Dannebaum R.O."/>
            <person name="Kuo R.C."/>
            <person name="Labutti K."/>
            <person name="Haridas S."/>
            <person name="Kuo A."/>
            <person name="Salamov A."/>
            <person name="Ahrendt S.R."/>
            <person name="Lipzen A."/>
            <person name="Sullivan W."/>
            <person name="Andreopoulos W.B."/>
            <person name="Clum A."/>
            <person name="Lindquist E."/>
            <person name="Daum C."/>
            <person name="Ramamoorthy G.K."/>
            <person name="Gryganskyi A."/>
            <person name="Culley D."/>
            <person name="Magnuson J.K."/>
            <person name="James T.Y."/>
            <person name="O'Malley M.A."/>
            <person name="Stajich J.E."/>
            <person name="Spatafora J.W."/>
            <person name="Visel A."/>
            <person name="Grigoriev I.V."/>
        </authorList>
    </citation>
    <scope>NUCLEOTIDE SEQUENCE [LARGE SCALE GENOMIC DNA]</scope>
    <source>
        <strain evidence="1 2">68-887.2</strain>
    </source>
</reference>
<protein>
    <submittedName>
        <fullName evidence="1">Uncharacterized protein</fullName>
    </submittedName>
</protein>
<dbReference type="InParanoid" id="A0A1Y2AVY1"/>
<comment type="caution">
    <text evidence="1">The sequence shown here is derived from an EMBL/GenBank/DDBJ whole genome shotgun (WGS) entry which is preliminary data.</text>
</comment>
<sequence>MSALSSSESESRPVPVTLPLDIIAQLSRHLCDDDDVKSLSALSLTSRDVYQVANPLLWRKVTISSDRIVPALETLDFFPDWDMDNYEKAREELKAQASKGLPLMDAALDSLSQVSKGQLHPVDSSTSVRMMYNLGHIRTLVLSHQPADEAIAGFYRFTRAIALLRNQHALLSIHIDRLIILPDLITEMQEDEWNDRPVARFFLRCLKILTSPREACIHYPIFDTPPKRKYKSLGHHMRQLIPWESEHQFSAMFWTSPAFLTRFTRVEAHGLVWQNHWPSVRGAANRYTFARYPMVQPPPSWNPAPHGELAGSHYGPPIHMHHRAYSIISALHKCAYDIKQDRGNPDGTGTWEFVDSNAMLRTRRSYTDTQLEETTRAMVNEEMARLGVGETERAKVQKLVTFSTRDQAIKVGGSCCGVCGTVVLED</sequence>
<organism evidence="1 2">
    <name type="scientific">Naematelia encephala</name>
    <dbReference type="NCBI Taxonomy" id="71784"/>
    <lineage>
        <taxon>Eukaryota</taxon>
        <taxon>Fungi</taxon>
        <taxon>Dikarya</taxon>
        <taxon>Basidiomycota</taxon>
        <taxon>Agaricomycotina</taxon>
        <taxon>Tremellomycetes</taxon>
        <taxon>Tremellales</taxon>
        <taxon>Naemateliaceae</taxon>
        <taxon>Naematelia</taxon>
    </lineage>
</organism>
<evidence type="ECO:0000313" key="1">
    <source>
        <dbReference type="EMBL" id="ORY26065.1"/>
    </source>
</evidence>
<accession>A0A1Y2AVY1</accession>
<evidence type="ECO:0000313" key="2">
    <source>
        <dbReference type="Proteomes" id="UP000193986"/>
    </source>
</evidence>
<proteinExistence type="predicted"/>
<name>A0A1Y2AVY1_9TREE</name>
<dbReference type="EMBL" id="MCFC01000051">
    <property type="protein sequence ID" value="ORY26065.1"/>
    <property type="molecule type" value="Genomic_DNA"/>
</dbReference>
<gene>
    <name evidence="1" type="ORF">BCR39DRAFT_560767</name>
</gene>
<dbReference type="Proteomes" id="UP000193986">
    <property type="component" value="Unassembled WGS sequence"/>
</dbReference>
<dbReference type="AlphaFoldDB" id="A0A1Y2AVY1"/>
<dbReference type="OrthoDB" id="5311681at2759"/>
<keyword evidence="2" id="KW-1185">Reference proteome</keyword>